<dbReference type="EMBL" id="JADMCD010000004">
    <property type="protein sequence ID" value="MBF8641057.1"/>
    <property type="molecule type" value="Genomic_DNA"/>
</dbReference>
<dbReference type="Proteomes" id="UP000626180">
    <property type="component" value="Unassembled WGS sequence"/>
</dbReference>
<evidence type="ECO:0000313" key="5">
    <source>
        <dbReference type="EMBL" id="MBF8641057.1"/>
    </source>
</evidence>
<evidence type="ECO:0000256" key="2">
    <source>
        <dbReference type="ARBA" id="ARBA00019992"/>
    </source>
</evidence>
<evidence type="ECO:0000256" key="3">
    <source>
        <dbReference type="ARBA" id="ARBA00022737"/>
    </source>
</evidence>
<proteinExistence type="inferred from homology"/>
<dbReference type="RefSeq" id="WP_010796054.1">
    <property type="nucleotide sequence ID" value="NZ_DAMAAI010000007.1"/>
</dbReference>
<name>A0A2X2D381_PSELU</name>
<dbReference type="Gene3D" id="1.25.40.10">
    <property type="entry name" value="Tetratricopeptide repeat domain"/>
    <property type="match status" value="1"/>
</dbReference>
<reference evidence="5 8" key="2">
    <citation type="submission" date="2020-10" db="EMBL/GenBank/DDBJ databases">
        <title>Genome sequences of Pseudomonas isolates.</title>
        <authorList>
            <person name="Wessels L."/>
            <person name="Reich F."/>
            <person name="Hammerl J."/>
        </authorList>
    </citation>
    <scope>NUCLEOTIDE SEQUENCE [LARGE SCALE GENOMIC DNA]</scope>
    <source>
        <strain evidence="5 8">20-MO00624-0</strain>
    </source>
</reference>
<dbReference type="CDD" id="cd05804">
    <property type="entry name" value="StaR_like"/>
    <property type="match status" value="1"/>
</dbReference>
<organism evidence="6 7">
    <name type="scientific">Pseudomonas luteola</name>
    <dbReference type="NCBI Taxonomy" id="47886"/>
    <lineage>
        <taxon>Bacteria</taxon>
        <taxon>Pseudomonadati</taxon>
        <taxon>Pseudomonadota</taxon>
        <taxon>Gammaproteobacteria</taxon>
        <taxon>Pseudomonadales</taxon>
        <taxon>Pseudomonadaceae</taxon>
        <taxon>Pseudomonas</taxon>
    </lineage>
</organism>
<evidence type="ECO:0000313" key="8">
    <source>
        <dbReference type="Proteomes" id="UP000626180"/>
    </source>
</evidence>
<dbReference type="GeneID" id="300266777"/>
<dbReference type="AlphaFoldDB" id="A0A2X2D381"/>
<gene>
    <name evidence="5" type="ORF">IRZ65_10210</name>
    <name evidence="6" type="ORF">NCTC11842_04308</name>
</gene>
<accession>A0A2X2D381</accession>
<evidence type="ECO:0000313" key="6">
    <source>
        <dbReference type="EMBL" id="SPZ12146.1"/>
    </source>
</evidence>
<dbReference type="PANTHER" id="PTHR16263:SF4">
    <property type="entry name" value="TETRATRICOPEPTIDE REPEAT PROTEIN 38"/>
    <property type="match status" value="1"/>
</dbReference>
<protein>
    <recommendedName>
        <fullName evidence="2">Tetratricopeptide repeat protein 38</fullName>
    </recommendedName>
</protein>
<sequence length="410" mass="46765">MSANVRCFNGCLLTDGCSSIWPEINVPFLSLKGVPEAVIAQEPTQAIFRSLLKGFDAITGCELKDIYKFARYLNAISEDMPAELVNVVRAFRKWVEFDYVGARSLFQAHLHAYPTDVQALFFIHMLDFCTGRTAELKPLFALCDEYMEESHPLYSFYLSIKSFVLCECGLFDESLATGLESVRYCSANIYGIHAVAHALHEKGMWVELRDFLEDSKEEWIRNPGMRMHVYWHLAITYKQLGNHAAAKMAFLEFYALKNDRFSKQDLDAVGFLWRFKLEDVNSHEFDEVWKELAILWSGSIATSTSHFHNMHAAFAFAGANQPLLIEKMMAESDGFGIEPDAHLAGLDIIRAIALFARGHYEECYYLLTASRHQWTSLGGSRAQRELLDLTLNFCKAHVQSQAELERLMLM</sequence>
<reference evidence="6 7" key="1">
    <citation type="submission" date="2018-06" db="EMBL/GenBank/DDBJ databases">
        <authorList>
            <consortium name="Pathogen Informatics"/>
            <person name="Doyle S."/>
        </authorList>
    </citation>
    <scope>NUCLEOTIDE SEQUENCE [LARGE SCALE GENOMIC DNA]</scope>
    <source>
        <strain evidence="6 7">NCTC11842</strain>
    </source>
</reference>
<dbReference type="InterPro" id="IPR033891">
    <property type="entry name" value="TTC38"/>
</dbReference>
<dbReference type="Proteomes" id="UP000250443">
    <property type="component" value="Unassembled WGS sequence"/>
</dbReference>
<keyword evidence="3" id="KW-0677">Repeat</keyword>
<dbReference type="PANTHER" id="PTHR16263">
    <property type="entry name" value="TETRATRICOPEPTIDE REPEAT PROTEIN 38"/>
    <property type="match status" value="1"/>
</dbReference>
<evidence type="ECO:0000256" key="1">
    <source>
        <dbReference type="ARBA" id="ARBA00005857"/>
    </source>
</evidence>
<dbReference type="EMBL" id="UAUF01000014">
    <property type="protein sequence ID" value="SPZ12146.1"/>
    <property type="molecule type" value="Genomic_DNA"/>
</dbReference>
<keyword evidence="8" id="KW-1185">Reference proteome</keyword>
<comment type="similarity">
    <text evidence="1">Belongs to the TTC38 family.</text>
</comment>
<keyword evidence="4" id="KW-0802">TPR repeat</keyword>
<dbReference type="InterPro" id="IPR011990">
    <property type="entry name" value="TPR-like_helical_dom_sf"/>
</dbReference>
<evidence type="ECO:0000313" key="7">
    <source>
        <dbReference type="Proteomes" id="UP000250443"/>
    </source>
</evidence>
<evidence type="ECO:0000256" key="4">
    <source>
        <dbReference type="ARBA" id="ARBA00022803"/>
    </source>
</evidence>